<keyword evidence="5" id="KW-0408">Iron</keyword>
<evidence type="ECO:0000256" key="4">
    <source>
        <dbReference type="ARBA" id="ARBA00022723"/>
    </source>
</evidence>
<dbReference type="PRINTS" id="PR00162">
    <property type="entry name" value="RIESKE"/>
</dbReference>
<proteinExistence type="predicted"/>
<dbReference type="GO" id="GO:0051537">
    <property type="term" value="F:2 iron, 2 sulfur cluster binding"/>
    <property type="evidence" value="ECO:0007669"/>
    <property type="project" value="UniProtKB-KW"/>
</dbReference>
<accession>A0A160NW20</accession>
<feature type="compositionally biased region" description="Low complexity" evidence="10">
    <location>
        <begin position="26"/>
        <end position="50"/>
    </location>
</feature>
<dbReference type="FunFam" id="2.102.10.10:FF:000016">
    <property type="entry name" value="Nitrite reductase/ring-hydroxylating ferredoxin subunit"/>
    <property type="match status" value="1"/>
</dbReference>
<name>A0A160NW20_STRLU</name>
<keyword evidence="6" id="KW-0411">Iron-sulfur</keyword>
<dbReference type="Proteomes" id="UP000217676">
    <property type="component" value="Chromosome"/>
</dbReference>
<evidence type="ECO:0000256" key="7">
    <source>
        <dbReference type="ARBA" id="ARBA00023157"/>
    </source>
</evidence>
<dbReference type="Gene3D" id="2.102.10.10">
    <property type="entry name" value="Rieske [2Fe-2S] iron-sulphur domain"/>
    <property type="match status" value="1"/>
</dbReference>
<gene>
    <name evidence="12" type="ORF">SLA_1292</name>
</gene>
<feature type="domain" description="Rieske" evidence="11">
    <location>
        <begin position="91"/>
        <end position="183"/>
    </location>
</feature>
<evidence type="ECO:0000256" key="2">
    <source>
        <dbReference type="ARBA" id="ARBA00015816"/>
    </source>
</evidence>
<dbReference type="InterPro" id="IPR017941">
    <property type="entry name" value="Rieske_2Fe-2S"/>
</dbReference>
<evidence type="ECO:0000256" key="10">
    <source>
        <dbReference type="SAM" id="MobiDB-lite"/>
    </source>
</evidence>
<keyword evidence="4" id="KW-0479">Metal-binding</keyword>
<dbReference type="KEGG" id="slau:SLA_1292"/>
<evidence type="ECO:0000256" key="9">
    <source>
        <dbReference type="ARBA" id="ARBA00034078"/>
    </source>
</evidence>
<dbReference type="InterPro" id="IPR014349">
    <property type="entry name" value="Rieske_Fe-S_prot"/>
</dbReference>
<comment type="function">
    <text evidence="1">Iron-sulfur subunit of the cytochrome bc1 complex, an essential component of the respiratory electron transport chain required for ATP synthesis. The bc1 complex catalyzes the oxidation of menaquinol and the reduction of cytochrome c in the respiratory chain. The bc1 complex operates through a Q-cycle mechanism that couples electron transfer to generation of the proton gradient that drives ATP synthesis.</text>
</comment>
<dbReference type="GO" id="GO:0016705">
    <property type="term" value="F:oxidoreductase activity, acting on paired donors, with incorporation or reduction of molecular oxygen"/>
    <property type="evidence" value="ECO:0007669"/>
    <property type="project" value="UniProtKB-ARBA"/>
</dbReference>
<reference evidence="12 13" key="1">
    <citation type="journal article" date="2016" name="Genome Announc.">
        <title>Complete Genome Sequence of Thiostrepton-Producing Streptomyces laurentii ATCC 31255.</title>
        <authorList>
            <person name="Doi K."/>
            <person name="Fujino Y."/>
            <person name="Nagayoshi Y."/>
            <person name="Ohshima T."/>
            <person name="Ogata S."/>
        </authorList>
    </citation>
    <scope>NUCLEOTIDE SEQUENCE [LARGE SCALE GENOMIC DNA]</scope>
    <source>
        <strain evidence="12 13">ATCC 31255</strain>
    </source>
</reference>
<dbReference type="Pfam" id="PF00355">
    <property type="entry name" value="Rieske"/>
    <property type="match status" value="1"/>
</dbReference>
<evidence type="ECO:0000256" key="6">
    <source>
        <dbReference type="ARBA" id="ARBA00023014"/>
    </source>
</evidence>
<dbReference type="InterPro" id="IPR005805">
    <property type="entry name" value="Rieske_Fe-S_prot_C"/>
</dbReference>
<dbReference type="CDD" id="cd03467">
    <property type="entry name" value="Rieske"/>
    <property type="match status" value="1"/>
</dbReference>
<dbReference type="GO" id="GO:0016020">
    <property type="term" value="C:membrane"/>
    <property type="evidence" value="ECO:0007669"/>
    <property type="project" value="InterPro"/>
</dbReference>
<dbReference type="SUPFAM" id="SSF50022">
    <property type="entry name" value="ISP domain"/>
    <property type="match status" value="1"/>
</dbReference>
<dbReference type="PANTHER" id="PTHR10134">
    <property type="entry name" value="CYTOCHROME B-C1 COMPLEX SUBUNIT RIESKE, MITOCHONDRIAL"/>
    <property type="match status" value="1"/>
</dbReference>
<evidence type="ECO:0000256" key="8">
    <source>
        <dbReference type="ARBA" id="ARBA00029586"/>
    </source>
</evidence>
<evidence type="ECO:0000256" key="3">
    <source>
        <dbReference type="ARBA" id="ARBA00022714"/>
    </source>
</evidence>
<dbReference type="PROSITE" id="PS51296">
    <property type="entry name" value="RIESKE"/>
    <property type="match status" value="1"/>
</dbReference>
<dbReference type="GO" id="GO:0004497">
    <property type="term" value="F:monooxygenase activity"/>
    <property type="evidence" value="ECO:0007669"/>
    <property type="project" value="UniProtKB-ARBA"/>
</dbReference>
<evidence type="ECO:0000256" key="5">
    <source>
        <dbReference type="ARBA" id="ARBA00023004"/>
    </source>
</evidence>
<dbReference type="EMBL" id="AP017424">
    <property type="protein sequence ID" value="BAU82234.1"/>
    <property type="molecule type" value="Genomic_DNA"/>
</dbReference>
<comment type="cofactor">
    <cofactor evidence="9">
        <name>[2Fe-2S] cluster</name>
        <dbReference type="ChEBI" id="CHEBI:190135"/>
    </cofactor>
</comment>
<evidence type="ECO:0000259" key="11">
    <source>
        <dbReference type="PROSITE" id="PS51296"/>
    </source>
</evidence>
<dbReference type="GO" id="GO:0046872">
    <property type="term" value="F:metal ion binding"/>
    <property type="evidence" value="ECO:0007669"/>
    <property type="project" value="UniProtKB-KW"/>
</dbReference>
<evidence type="ECO:0000256" key="1">
    <source>
        <dbReference type="ARBA" id="ARBA00002494"/>
    </source>
</evidence>
<protein>
    <recommendedName>
        <fullName evidence="2">Cytochrome bc1 complex Rieske iron-sulfur subunit</fullName>
    </recommendedName>
    <alternativeName>
        <fullName evidence="8">Cytochrome bc1 reductase complex subunit QcrA</fullName>
    </alternativeName>
</protein>
<feature type="compositionally biased region" description="Basic residues" evidence="10">
    <location>
        <begin position="15"/>
        <end position="25"/>
    </location>
</feature>
<evidence type="ECO:0000313" key="12">
    <source>
        <dbReference type="EMBL" id="BAU82234.1"/>
    </source>
</evidence>
<keyword evidence="13" id="KW-1185">Reference proteome</keyword>
<dbReference type="InterPro" id="IPR036922">
    <property type="entry name" value="Rieske_2Fe-2S_sf"/>
</dbReference>
<organism evidence="12 13">
    <name type="scientific">Streptomyces laurentii</name>
    <dbReference type="NCBI Taxonomy" id="39478"/>
    <lineage>
        <taxon>Bacteria</taxon>
        <taxon>Bacillati</taxon>
        <taxon>Actinomycetota</taxon>
        <taxon>Actinomycetes</taxon>
        <taxon>Kitasatosporales</taxon>
        <taxon>Streptomycetaceae</taxon>
        <taxon>Streptomyces</taxon>
    </lineage>
</organism>
<keyword evidence="7" id="KW-1015">Disulfide bond</keyword>
<dbReference type="AlphaFoldDB" id="A0A160NW20"/>
<feature type="region of interest" description="Disordered" evidence="10">
    <location>
        <begin position="15"/>
        <end position="60"/>
    </location>
</feature>
<evidence type="ECO:0000313" key="13">
    <source>
        <dbReference type="Proteomes" id="UP000217676"/>
    </source>
</evidence>
<keyword evidence="3" id="KW-0001">2Fe-2S</keyword>
<sequence>MRTAVRGSWFPGRSVLRRGARRARAKLGGMESPESLESPETSPTPSEAPAHPGASPRCPSRRTALAAAGALGAAALVAGCSGGGSDDESGAQLARVSDIPVGGGKVLKDHKVVVTQPVAGEFKAFSAVCTHQGCTVTRVANGMIECPCHGSRFRITDGVMTSGPAPRPLPAEEIKVTGDTIVRA</sequence>